<dbReference type="Pfam" id="PF21634">
    <property type="entry name" value="MOV-10_beta-barrel"/>
    <property type="match status" value="1"/>
</dbReference>
<dbReference type="CDD" id="cd18078">
    <property type="entry name" value="DEXXQc_Mov10L1"/>
    <property type="match status" value="1"/>
</dbReference>
<feature type="domain" description="DNA2/NAM7 helicase helicase" evidence="11">
    <location>
        <begin position="918"/>
        <end position="993"/>
    </location>
</feature>
<dbReference type="Pfam" id="PF13086">
    <property type="entry name" value="AAA_11"/>
    <property type="match status" value="2"/>
</dbReference>
<dbReference type="InParanoid" id="A0A067QUV4"/>
<dbReference type="Pfam" id="PF21635">
    <property type="entry name" value="Mov-10_helical"/>
    <property type="match status" value="1"/>
</dbReference>
<keyword evidence="6" id="KW-0378">Hydrolase</keyword>
<evidence type="ECO:0000259" key="11">
    <source>
        <dbReference type="Pfam" id="PF13086"/>
    </source>
</evidence>
<comment type="similarity">
    <text evidence="2">Belongs to the DNA2/NAM7 helicase family. SDE3 subfamily.</text>
</comment>
<evidence type="ECO:0000256" key="3">
    <source>
        <dbReference type="ARBA" id="ARBA00012552"/>
    </source>
</evidence>
<dbReference type="EC" id="3.6.4.13" evidence="3"/>
<dbReference type="InterPro" id="IPR047187">
    <property type="entry name" value="SF1_C_Upf1"/>
</dbReference>
<dbReference type="FunCoup" id="A0A067QUV4">
    <property type="interactions" value="204"/>
</dbReference>
<dbReference type="Proteomes" id="UP000027135">
    <property type="component" value="Unassembled WGS sequence"/>
</dbReference>
<evidence type="ECO:0000256" key="6">
    <source>
        <dbReference type="ARBA" id="ARBA00022801"/>
    </source>
</evidence>
<dbReference type="InterPro" id="IPR041679">
    <property type="entry name" value="DNA2/NAM7-like_C"/>
</dbReference>
<evidence type="ECO:0000256" key="8">
    <source>
        <dbReference type="ARBA" id="ARBA00022840"/>
    </source>
</evidence>
<evidence type="ECO:0000259" key="12">
    <source>
        <dbReference type="Pfam" id="PF13087"/>
    </source>
</evidence>
<proteinExistence type="inferred from homology"/>
<sequence length="1265" mass="141862">MISLLKKAGSYIFGFGRYEPKDETAIDIDCIIANIETDESVGATSEITSLKTDGVNICQHCVGTITSLYTDYGIIDGTLYFDLRDAPAEMLREGHRVSYLAFRRKENEEWRVRKIFCIHDENWEKYYEDDDTVKVLEPQCKDVMKRNIVCQVIQREGREVILMPGNIRCSLDEVIAEFIPLEGDWVVIKADVEVNEDMCDSGGDVLDVEEISPLRSRILTGCITHWNQNGEGVIDHNVYFSQDSCEPGYVPHLGDNVEIKAIESEQGKHMWRALTTVPEFSHSTRTKADQGFHDSAQNYDKLEILLEEKKGIVVTKCLNFGVLNVGEERELTAEVTNNGIYSQFFVRGKFHSRHSESQFILHHPRDGESYEIYPGQTVNFHFGCKGRFIGNSSELFVFTFKGFKIGRNLQVDVRHPLHTSIAPSHYERRFNHYDAQQKAYQTKNTGMLISGVRPIKPPAFVPVRLGSFPIPDRLRQAVIGNCGQKRSTEDVKVAVENVVPCLISDLNVSNYTDRFHMLLYLEEIHAVLNMQNYDLERVCFRIAGPGGEFLALEVPGLAERRPSLLLGDRVIASSPVAQDNTDFQFEGFIHKVFSSEVWIKFSSIFHSSYNGSEYNVSFHFSRTPMRRCHAAVNMALTHLGPQMLFPTAVKVQPPQLHLEEESLTCTSGGHVSSEDMKHYATSNKCSPESSPSEGWKSTPRVPVVQRLFGKHSNNKDCQIHSCFSETSVKYNTSALHTNFKMSKKEQSRDLKQYVKYEETTKPQLLKTGIVKETKILNQQKKKVKWFNNQLNFYQKEAVCNILKGEARPLPYIIFGPPGTGKTITLVEAVLQILNLLPDSRLLVATPSNSSADLIAERLLDSGHLIPGDLVRLVGYHCIEEGKLPEKLVPYCTTGDIRSMGDDANKPVILGEPLKTSSNAQTLGRHRITVGTCIALGQLYKMGFTRGHFTHVFVDEAGQATEPEILVPLDFIHTSSGQVVLAGDPLQLGPVILSPLASSMGLAESFLSRLLQHFPYQRDAQGFPHNGGYNPRLITRLSLNYRSVPEILHLPNSLFYDSYLQPQVSQTTGPEADLLASLASKLPEQSKEDGGPPALVFHGIRGENYQEKESPSWYNPQEVVQAVSYLNMLYGAGLTPDDVGIITPYKKQVQKICALLKELQVPIPKIGSVEEFQGQERKVIIMSAVRSNPTLLTTDIHHSLGFVSSPKRLNVALTRARALLIILGNPHLLSQDPYWRSVLSYCIERGGYTGCDLPIDCSSITLDDSI</sequence>
<evidence type="ECO:0000259" key="13">
    <source>
        <dbReference type="Pfam" id="PF21634"/>
    </source>
</evidence>
<dbReference type="STRING" id="136037.A0A067QUV4"/>
<dbReference type="InterPro" id="IPR049080">
    <property type="entry name" value="MOV-10-like_beta-barrel"/>
</dbReference>
<dbReference type="GO" id="GO:0005737">
    <property type="term" value="C:cytoplasm"/>
    <property type="evidence" value="ECO:0007669"/>
    <property type="project" value="UniProtKB-SubCell"/>
</dbReference>
<dbReference type="OMA" id="VDDCWRH"/>
<accession>A0A067QUV4</accession>
<feature type="domain" description="DNA2/NAM7 helicase helicase" evidence="11">
    <location>
        <begin position="789"/>
        <end position="873"/>
    </location>
</feature>
<dbReference type="AlphaFoldDB" id="A0A067QUV4"/>
<evidence type="ECO:0000256" key="5">
    <source>
        <dbReference type="ARBA" id="ARBA00022741"/>
    </source>
</evidence>
<dbReference type="GO" id="GO:0016787">
    <property type="term" value="F:hydrolase activity"/>
    <property type="evidence" value="ECO:0007669"/>
    <property type="project" value="UniProtKB-KW"/>
</dbReference>
<dbReference type="GO" id="GO:0003724">
    <property type="term" value="F:RNA helicase activity"/>
    <property type="evidence" value="ECO:0007669"/>
    <property type="project" value="UniProtKB-EC"/>
</dbReference>
<reference evidence="15 16" key="1">
    <citation type="journal article" date="2014" name="Nat. Commun.">
        <title>Molecular traces of alternative social organization in a termite genome.</title>
        <authorList>
            <person name="Terrapon N."/>
            <person name="Li C."/>
            <person name="Robertson H.M."/>
            <person name="Ji L."/>
            <person name="Meng X."/>
            <person name="Booth W."/>
            <person name="Chen Z."/>
            <person name="Childers C.P."/>
            <person name="Glastad K.M."/>
            <person name="Gokhale K."/>
            <person name="Gowin J."/>
            <person name="Gronenberg W."/>
            <person name="Hermansen R.A."/>
            <person name="Hu H."/>
            <person name="Hunt B.G."/>
            <person name="Huylmans A.K."/>
            <person name="Khalil S.M."/>
            <person name="Mitchell R.D."/>
            <person name="Munoz-Torres M.C."/>
            <person name="Mustard J.A."/>
            <person name="Pan H."/>
            <person name="Reese J.T."/>
            <person name="Scharf M.E."/>
            <person name="Sun F."/>
            <person name="Vogel H."/>
            <person name="Xiao J."/>
            <person name="Yang W."/>
            <person name="Yang Z."/>
            <person name="Yang Z."/>
            <person name="Zhou J."/>
            <person name="Zhu J."/>
            <person name="Brent C.S."/>
            <person name="Elsik C.G."/>
            <person name="Goodisman M.A."/>
            <person name="Liberles D.A."/>
            <person name="Roe R.M."/>
            <person name="Vargo E.L."/>
            <person name="Vilcinskas A."/>
            <person name="Wang J."/>
            <person name="Bornberg-Bauer E."/>
            <person name="Korb J."/>
            <person name="Zhang G."/>
            <person name="Liebig J."/>
        </authorList>
    </citation>
    <scope>NUCLEOTIDE SEQUENCE [LARGE SCALE GENOMIC DNA]</scope>
    <source>
        <tissue evidence="15">Whole organism</tissue>
    </source>
</reference>
<keyword evidence="9" id="KW-0943">RNA-mediated gene silencing</keyword>
<dbReference type="SUPFAM" id="SSF52540">
    <property type="entry name" value="P-loop containing nucleoside triphosphate hydrolases"/>
    <property type="match status" value="1"/>
</dbReference>
<evidence type="ECO:0000256" key="4">
    <source>
        <dbReference type="ARBA" id="ARBA00022490"/>
    </source>
</evidence>
<dbReference type="eggNOG" id="KOG1804">
    <property type="taxonomic scope" value="Eukaryota"/>
</dbReference>
<dbReference type="GO" id="GO:0031047">
    <property type="term" value="P:regulatory ncRNA-mediated gene silencing"/>
    <property type="evidence" value="ECO:0007669"/>
    <property type="project" value="UniProtKB-KW"/>
</dbReference>
<keyword evidence="8" id="KW-0067">ATP-binding</keyword>
<dbReference type="GO" id="GO:0005524">
    <property type="term" value="F:ATP binding"/>
    <property type="evidence" value="ECO:0007669"/>
    <property type="project" value="UniProtKB-KW"/>
</dbReference>
<keyword evidence="4" id="KW-0963">Cytoplasm</keyword>
<evidence type="ECO:0000313" key="15">
    <source>
        <dbReference type="EMBL" id="KDR09512.1"/>
    </source>
</evidence>
<feature type="domain" description="Helicase MOV-10 helical" evidence="14">
    <location>
        <begin position="465"/>
        <end position="524"/>
    </location>
</feature>
<dbReference type="EMBL" id="KK853239">
    <property type="protein sequence ID" value="KDR09512.1"/>
    <property type="molecule type" value="Genomic_DNA"/>
</dbReference>
<organism evidence="15 16">
    <name type="scientific">Zootermopsis nevadensis</name>
    <name type="common">Dampwood termite</name>
    <dbReference type="NCBI Taxonomy" id="136037"/>
    <lineage>
        <taxon>Eukaryota</taxon>
        <taxon>Metazoa</taxon>
        <taxon>Ecdysozoa</taxon>
        <taxon>Arthropoda</taxon>
        <taxon>Hexapoda</taxon>
        <taxon>Insecta</taxon>
        <taxon>Pterygota</taxon>
        <taxon>Neoptera</taxon>
        <taxon>Polyneoptera</taxon>
        <taxon>Dictyoptera</taxon>
        <taxon>Blattodea</taxon>
        <taxon>Blattoidea</taxon>
        <taxon>Termitoidae</taxon>
        <taxon>Termopsidae</taxon>
        <taxon>Zootermopsis</taxon>
    </lineage>
</organism>
<dbReference type="CDD" id="cd18808">
    <property type="entry name" value="SF1_C_Upf1"/>
    <property type="match status" value="1"/>
</dbReference>
<keyword evidence="7 15" id="KW-0347">Helicase</keyword>
<name>A0A067QUV4_ZOONE</name>
<evidence type="ECO:0000256" key="7">
    <source>
        <dbReference type="ARBA" id="ARBA00022806"/>
    </source>
</evidence>
<dbReference type="OrthoDB" id="6513042at2759"/>
<dbReference type="PANTHER" id="PTHR45418">
    <property type="entry name" value="CANCER/TESTIS ANTIGEN 55"/>
    <property type="match status" value="1"/>
</dbReference>
<protein>
    <recommendedName>
        <fullName evidence="3">RNA helicase</fullName>
        <ecNumber evidence="3">3.6.4.13</ecNumber>
    </recommendedName>
</protein>
<evidence type="ECO:0000256" key="1">
    <source>
        <dbReference type="ARBA" id="ARBA00004496"/>
    </source>
</evidence>
<evidence type="ECO:0000259" key="14">
    <source>
        <dbReference type="Pfam" id="PF21635"/>
    </source>
</evidence>
<comment type="catalytic activity">
    <reaction evidence="10">
        <text>ATP + H2O = ADP + phosphate + H(+)</text>
        <dbReference type="Rhea" id="RHEA:13065"/>
        <dbReference type="ChEBI" id="CHEBI:15377"/>
        <dbReference type="ChEBI" id="CHEBI:15378"/>
        <dbReference type="ChEBI" id="CHEBI:30616"/>
        <dbReference type="ChEBI" id="CHEBI:43474"/>
        <dbReference type="ChEBI" id="CHEBI:456216"/>
        <dbReference type="EC" id="3.6.4.13"/>
    </reaction>
</comment>
<dbReference type="InterPro" id="IPR027417">
    <property type="entry name" value="P-loop_NTPase"/>
</dbReference>
<evidence type="ECO:0000256" key="9">
    <source>
        <dbReference type="ARBA" id="ARBA00023158"/>
    </source>
</evidence>
<dbReference type="InterPro" id="IPR049079">
    <property type="entry name" value="Mov-10_helical"/>
</dbReference>
<gene>
    <name evidence="15" type="ORF">L798_00854</name>
</gene>
<evidence type="ECO:0000256" key="10">
    <source>
        <dbReference type="ARBA" id="ARBA00047984"/>
    </source>
</evidence>
<keyword evidence="5" id="KW-0547">Nucleotide-binding</keyword>
<feature type="domain" description="DNA2/NAM7 helicase-like C-terminal" evidence="12">
    <location>
        <begin position="1033"/>
        <end position="1225"/>
    </location>
</feature>
<dbReference type="Gene3D" id="3.40.50.300">
    <property type="entry name" value="P-loop containing nucleotide triphosphate hydrolases"/>
    <property type="match status" value="2"/>
</dbReference>
<comment type="subcellular location">
    <subcellularLocation>
        <location evidence="1">Cytoplasm</location>
    </subcellularLocation>
</comment>
<keyword evidence="16" id="KW-1185">Reference proteome</keyword>
<dbReference type="InterPro" id="IPR041677">
    <property type="entry name" value="DNA2/NAM7_AAA_11"/>
</dbReference>
<feature type="domain" description="Helicase MOV-10-like beta-barrel" evidence="13">
    <location>
        <begin position="533"/>
        <end position="618"/>
    </location>
</feature>
<evidence type="ECO:0000313" key="16">
    <source>
        <dbReference type="Proteomes" id="UP000027135"/>
    </source>
</evidence>
<dbReference type="Pfam" id="PF13087">
    <property type="entry name" value="AAA_12"/>
    <property type="match status" value="1"/>
</dbReference>
<evidence type="ECO:0000256" key="2">
    <source>
        <dbReference type="ARBA" id="ARBA00005601"/>
    </source>
</evidence>
<dbReference type="PANTHER" id="PTHR45418:SF1">
    <property type="entry name" value="CANCER_TESTIS ANTIGEN 55"/>
    <property type="match status" value="1"/>
</dbReference>